<feature type="domain" description="DhaL" evidence="5">
    <location>
        <begin position="363"/>
        <end position="565"/>
    </location>
</feature>
<dbReference type="EC" id="2.7.1.29" evidence="7"/>
<dbReference type="GO" id="GO:0005829">
    <property type="term" value="C:cytosol"/>
    <property type="evidence" value="ECO:0007669"/>
    <property type="project" value="TreeGrafter"/>
</dbReference>
<dbReference type="SMART" id="SM01120">
    <property type="entry name" value="Dak2"/>
    <property type="match status" value="1"/>
</dbReference>
<reference evidence="7 8" key="2">
    <citation type="journal article" date="2014" name="PLoS ONE">
        <title>Evolution of mitochondria reconstructed from the energy metabolism of living bacteria.</title>
        <authorList>
            <person name="Degli Esposti M."/>
            <person name="Chouaia B."/>
            <person name="Comandatore F."/>
            <person name="Crotti E."/>
            <person name="Sassera D."/>
            <person name="Lievens P.M."/>
            <person name="Daffonchio D."/>
            <person name="Bandi C."/>
        </authorList>
    </citation>
    <scope>NUCLEOTIDE SEQUENCE [LARGE SCALE GENOMIC DNA]</scope>
    <source>
        <strain evidence="7 8">SF2.1</strain>
    </source>
</reference>
<dbReference type="GO" id="GO:0005524">
    <property type="term" value="F:ATP binding"/>
    <property type="evidence" value="ECO:0007669"/>
    <property type="project" value="UniProtKB-KW"/>
</dbReference>
<name>A0A060QFT3_9PROT</name>
<feature type="domain" description="DhaK" evidence="6">
    <location>
        <begin position="7"/>
        <end position="327"/>
    </location>
</feature>
<dbReference type="eggNOG" id="COG2376">
    <property type="taxonomic scope" value="Bacteria"/>
</dbReference>
<dbReference type="PROSITE" id="PS51480">
    <property type="entry name" value="DHAL"/>
    <property type="match status" value="1"/>
</dbReference>
<reference evidence="7 8" key="1">
    <citation type="journal article" date="2014" name="Genome Biol. Evol.">
        <title>Acetic acid bacteria genomes reveal functional traits for adaptation to life in insect guts.</title>
        <authorList>
            <person name="Chouaia B."/>
            <person name="Gaiarsa S."/>
            <person name="Crotti E."/>
            <person name="Comandatore F."/>
            <person name="Degli Esposti M."/>
            <person name="Ricci I."/>
            <person name="Alma A."/>
            <person name="Favia G."/>
            <person name="Bandi C."/>
            <person name="Daffonchio D."/>
        </authorList>
    </citation>
    <scope>NUCLEOTIDE SEQUENCE [LARGE SCALE GENOMIC DNA]</scope>
    <source>
        <strain evidence="7 8">SF2.1</strain>
    </source>
</reference>
<evidence type="ECO:0000256" key="4">
    <source>
        <dbReference type="ARBA" id="ARBA00022840"/>
    </source>
</evidence>
<keyword evidence="1 7" id="KW-0808">Transferase</keyword>
<dbReference type="PANTHER" id="PTHR28629">
    <property type="entry name" value="TRIOKINASE/FMN CYCLASE"/>
    <property type="match status" value="1"/>
</dbReference>
<evidence type="ECO:0000259" key="5">
    <source>
        <dbReference type="PROSITE" id="PS51480"/>
    </source>
</evidence>
<dbReference type="NCBIfam" id="NF011049">
    <property type="entry name" value="PRK14479.1"/>
    <property type="match status" value="1"/>
</dbReference>
<dbReference type="AlphaFoldDB" id="A0A060QFT3"/>
<dbReference type="InterPro" id="IPR050861">
    <property type="entry name" value="Dihydroxyacetone_Kinase"/>
</dbReference>
<comment type="caution">
    <text evidence="7">The sequence shown here is derived from an EMBL/GenBank/DDBJ whole genome shotgun (WGS) entry which is preliminary data.</text>
</comment>
<dbReference type="Gene3D" id="3.30.1180.20">
    <property type="entry name" value="Dihydroxyacetone kinase, domain 2"/>
    <property type="match status" value="1"/>
</dbReference>
<evidence type="ECO:0000313" key="7">
    <source>
        <dbReference type="EMBL" id="CDG39548.1"/>
    </source>
</evidence>
<dbReference type="PROSITE" id="PS51481">
    <property type="entry name" value="DHAK"/>
    <property type="match status" value="1"/>
</dbReference>
<dbReference type="Gene3D" id="3.40.50.10440">
    <property type="entry name" value="Dihydroxyacetone kinase, domain 1"/>
    <property type="match status" value="1"/>
</dbReference>
<protein>
    <submittedName>
        <fullName evidence="7">Dihydroxyacetone kinase, ATP-dependent</fullName>
        <ecNumber evidence="7">2.7.1.29</ecNumber>
    </submittedName>
</protein>
<accession>A0A060QFT3</accession>
<dbReference type="PANTHER" id="PTHR28629:SF4">
    <property type="entry name" value="TRIOKINASE_FMN CYCLASE"/>
    <property type="match status" value="1"/>
</dbReference>
<dbReference type="FunFam" id="3.40.50.10440:FF:000001">
    <property type="entry name" value="Dihydroxyacetone kinase, DhaK subunit"/>
    <property type="match status" value="1"/>
</dbReference>
<evidence type="ECO:0000256" key="3">
    <source>
        <dbReference type="ARBA" id="ARBA00022777"/>
    </source>
</evidence>
<dbReference type="RefSeq" id="WP_023977271.1">
    <property type="nucleotide sequence ID" value="NZ_CBLX010000009.1"/>
</dbReference>
<evidence type="ECO:0000256" key="2">
    <source>
        <dbReference type="ARBA" id="ARBA00022741"/>
    </source>
</evidence>
<organism evidence="7 8">
    <name type="scientific">Asaia bogorensis</name>
    <dbReference type="NCBI Taxonomy" id="91915"/>
    <lineage>
        <taxon>Bacteria</taxon>
        <taxon>Pseudomonadati</taxon>
        <taxon>Pseudomonadota</taxon>
        <taxon>Alphaproteobacteria</taxon>
        <taxon>Acetobacterales</taxon>
        <taxon>Acetobacteraceae</taxon>
        <taxon>Asaia</taxon>
    </lineage>
</organism>
<dbReference type="SUPFAM" id="SSF101473">
    <property type="entry name" value="DhaL-like"/>
    <property type="match status" value="1"/>
</dbReference>
<dbReference type="GO" id="GO:0004371">
    <property type="term" value="F:glycerone kinase activity"/>
    <property type="evidence" value="ECO:0007669"/>
    <property type="project" value="UniProtKB-EC"/>
</dbReference>
<dbReference type="InterPro" id="IPR004006">
    <property type="entry name" value="DhaK_dom"/>
</dbReference>
<dbReference type="SUPFAM" id="SSF82549">
    <property type="entry name" value="DAK1/DegV-like"/>
    <property type="match status" value="1"/>
</dbReference>
<dbReference type="Proteomes" id="UP000027583">
    <property type="component" value="Unassembled WGS sequence"/>
</dbReference>
<dbReference type="EMBL" id="CBLX010000009">
    <property type="protein sequence ID" value="CDG39548.1"/>
    <property type="molecule type" value="Genomic_DNA"/>
</dbReference>
<dbReference type="Pfam" id="PF02734">
    <property type="entry name" value="Dak2"/>
    <property type="match status" value="1"/>
</dbReference>
<evidence type="ECO:0000256" key="1">
    <source>
        <dbReference type="ARBA" id="ARBA00022679"/>
    </source>
</evidence>
<dbReference type="FunFam" id="1.25.40.340:FF:000002">
    <property type="entry name" value="Dihydroxyacetone kinase, L subunit"/>
    <property type="match status" value="1"/>
</dbReference>
<keyword evidence="4" id="KW-0067">ATP-binding</keyword>
<dbReference type="GO" id="GO:0019563">
    <property type="term" value="P:glycerol catabolic process"/>
    <property type="evidence" value="ECO:0007669"/>
    <property type="project" value="TreeGrafter"/>
</dbReference>
<keyword evidence="3 7" id="KW-0418">Kinase</keyword>
<evidence type="ECO:0000259" key="6">
    <source>
        <dbReference type="PROSITE" id="PS51481"/>
    </source>
</evidence>
<dbReference type="InterPro" id="IPR036117">
    <property type="entry name" value="DhaL_dom_sf"/>
</dbReference>
<gene>
    <name evidence="7" type="ORF">ASAP_1503</name>
</gene>
<proteinExistence type="predicted"/>
<sequence>MTKICGDAENFATSALRGFASLYRDIVQPLRGGVLRSQPGAKGKVALVVGGGSGHFPAFNGYVGTGFADAAVAGDVFASPSTQAILRIARQANLGGGVILGYGNYAGDVLNFSIAAERLRAEGIDTRMIATTDDIASAPAEEASRRRGTAGDVPVFKITGAAAEAGLTLDEVEAVGQRANQRTRSFGVAFDGCTLPGETEKLFHVPNGRVALGLGVHGEQGIDEQDLMRPEALAAILCERLLKEAPPKAGSRITALLNGLGGTKYEELFVLWEAIIPYLENAGYTLVAPIAGEYITSLDMAGCSLTITWLDEELERFWCAPVDSAAFRRNAVTRVQDHALSVLTDAPAVYMKSLTNAGRDGGRCVASIMVKLSHALTEAEAELGQIDAHAGDGDHGQGMARGAAASAKAALAAVEAAAGPATVLAAAADAWADRAGGTSGALWGAGLFAFSTAFDDSAVPDAQSLSTGLRRAMEKITALGKAKPGDKTLMDALVPLVERFEQGLRQGENVSKAWNEAAKASTTAAEATKDLLPRLGRARTHGERSKGYPDAGAISMALSARVVGEALASLSVK</sequence>
<evidence type="ECO:0000313" key="8">
    <source>
        <dbReference type="Proteomes" id="UP000027583"/>
    </source>
</evidence>
<keyword evidence="2" id="KW-0547">Nucleotide-binding</keyword>
<dbReference type="Gene3D" id="1.25.40.340">
    <property type="match status" value="1"/>
</dbReference>
<dbReference type="InterPro" id="IPR004007">
    <property type="entry name" value="DhaL_dom"/>
</dbReference>
<dbReference type="Pfam" id="PF02733">
    <property type="entry name" value="Dak1"/>
    <property type="match status" value="1"/>
</dbReference>